<dbReference type="EMBL" id="DXEU01000041">
    <property type="protein sequence ID" value="HIX51637.1"/>
    <property type="molecule type" value="Genomic_DNA"/>
</dbReference>
<dbReference type="Gene3D" id="3.30.1490.480">
    <property type="entry name" value="Endolytic murein transglycosylase"/>
    <property type="match status" value="1"/>
</dbReference>
<dbReference type="Proteomes" id="UP000886780">
    <property type="component" value="Unassembled WGS sequence"/>
</dbReference>
<comment type="caution">
    <text evidence="2">The sequence shown here is derived from an EMBL/GenBank/DDBJ whole genome shotgun (WGS) entry which is preliminary data.</text>
</comment>
<evidence type="ECO:0000313" key="2">
    <source>
        <dbReference type="EMBL" id="HIX51637.1"/>
    </source>
</evidence>
<protein>
    <submittedName>
        <fullName evidence="2">Endolytic transglycosylase MltG</fullName>
    </submittedName>
</protein>
<proteinExistence type="predicted"/>
<evidence type="ECO:0000256" key="1">
    <source>
        <dbReference type="SAM" id="Phobius"/>
    </source>
</evidence>
<feature type="transmembrane region" description="Helical" evidence="1">
    <location>
        <begin position="12"/>
        <end position="33"/>
    </location>
</feature>
<accession>A0A9D2AVC5</accession>
<sequence>MSRRSSGEGTAGAVLGAAARILIYGAVLAFLVWGVRAGYRFGEEIFYPAAMSGEPGRTVEFTVEEDDNASRIADGLKEEGLIQNRLIFLIQSRLFEIEFLPGTYELSTAMNSREILGVLSGDVQEMEEEET</sequence>
<gene>
    <name evidence="2" type="ORF">IAA28_02390</name>
</gene>
<keyword evidence="1" id="KW-0472">Membrane</keyword>
<evidence type="ECO:0000313" key="3">
    <source>
        <dbReference type="Proteomes" id="UP000886780"/>
    </source>
</evidence>
<name>A0A9D2AVC5_9FIRM</name>
<keyword evidence="1" id="KW-0812">Transmembrane</keyword>
<keyword evidence="1" id="KW-1133">Transmembrane helix</keyword>
<reference evidence="2" key="1">
    <citation type="journal article" date="2021" name="PeerJ">
        <title>Extensive microbial diversity within the chicken gut microbiome revealed by metagenomics and culture.</title>
        <authorList>
            <person name="Gilroy R."/>
            <person name="Ravi A."/>
            <person name="Getino M."/>
            <person name="Pursley I."/>
            <person name="Horton D.L."/>
            <person name="Alikhan N.F."/>
            <person name="Baker D."/>
            <person name="Gharbi K."/>
            <person name="Hall N."/>
            <person name="Watson M."/>
            <person name="Adriaenssens E.M."/>
            <person name="Foster-Nyarko E."/>
            <person name="Jarju S."/>
            <person name="Secka A."/>
            <person name="Antonio M."/>
            <person name="Oren A."/>
            <person name="Chaudhuri R.R."/>
            <person name="La Ragione R."/>
            <person name="Hildebrand F."/>
            <person name="Pallen M.J."/>
        </authorList>
    </citation>
    <scope>NUCLEOTIDE SEQUENCE</scope>
    <source>
        <strain evidence="2">ChiGjej4B4-12881</strain>
    </source>
</reference>
<dbReference type="AlphaFoldDB" id="A0A9D2AVC5"/>
<organism evidence="2 3">
    <name type="scientific">Candidatus Lachnoclostridium stercoripullorum</name>
    <dbReference type="NCBI Taxonomy" id="2838635"/>
    <lineage>
        <taxon>Bacteria</taxon>
        <taxon>Bacillati</taxon>
        <taxon>Bacillota</taxon>
        <taxon>Clostridia</taxon>
        <taxon>Lachnospirales</taxon>
        <taxon>Lachnospiraceae</taxon>
    </lineage>
</organism>
<reference evidence="2" key="2">
    <citation type="submission" date="2021-04" db="EMBL/GenBank/DDBJ databases">
        <authorList>
            <person name="Gilroy R."/>
        </authorList>
    </citation>
    <scope>NUCLEOTIDE SEQUENCE</scope>
    <source>
        <strain evidence="2">ChiGjej4B4-12881</strain>
    </source>
</reference>